<dbReference type="STRING" id="36874.HQ34_04220"/>
<dbReference type="InterPro" id="IPR027304">
    <property type="entry name" value="Trigger_fact/SurA_dom_sf"/>
</dbReference>
<dbReference type="RefSeq" id="WP_036845969.1">
    <property type="nucleotide sequence ID" value="NZ_CALTZT010000032.1"/>
</dbReference>
<name>A0A099WYS4_PORCN</name>
<keyword evidence="2 5" id="KW-0413">Isomerase</keyword>
<dbReference type="InterPro" id="IPR000297">
    <property type="entry name" value="PPIase_PpiC"/>
</dbReference>
<evidence type="ECO:0000256" key="1">
    <source>
        <dbReference type="ARBA" id="ARBA00022729"/>
    </source>
</evidence>
<comment type="caution">
    <text evidence="5">The sequence shown here is derived from an EMBL/GenBank/DDBJ whole genome shotgun (WGS) entry which is preliminary data.</text>
</comment>
<feature type="domain" description="PpiC" evidence="4">
    <location>
        <begin position="280"/>
        <end position="382"/>
    </location>
</feature>
<dbReference type="InterPro" id="IPR050280">
    <property type="entry name" value="OMP_Chaperone_SurA"/>
</dbReference>
<evidence type="ECO:0000256" key="2">
    <source>
        <dbReference type="PROSITE-ProRule" id="PRU00278"/>
    </source>
</evidence>
<dbReference type="Gene3D" id="1.10.4030.10">
    <property type="entry name" value="Porin chaperone SurA, peptide-binding domain"/>
    <property type="match status" value="1"/>
</dbReference>
<sequence length="461" mass="52235">MKHNYIKIFALLVCSFMVGVSSFAQKKNVIDQVAWIVGDEPILLSDIEKQRIYYEAEGQKFDLNARCVISERLAIQKLFLNQAKIDSIQPNELAISQEVNSRIEKAIKDIGSVENLESYLGKSVSQFREELRKIMREEFTVQQVQHKLVADIKLSPSEVTRFYNEIEKDSLPFVPTTVETQIITVAPKISPKEIDDIKARLRDFSNEITAGTKSFSTLARLYSQDNATALSGGDMGFVSKAELEPEFAHVAFGLGNNTKVSRIVKTAKGYHIMQLIEKRGDRINLRHIMLKPEVSDENIQKAQAQLDSIVGLIRADSVSFEVAANYVSHDEDTRNSNGQMVNLYASGASPLYGTSKFEMGHLPQEIAAKVVNLKEGEISAPFIMKDKNNNTVVAVVKLKRRIDGHRANITEDYQTVKEIVLNKKRAEVIDKWIKQKQKETFVKISPEYQQCQFNYPGWIKR</sequence>
<dbReference type="SUPFAM" id="SSF54534">
    <property type="entry name" value="FKBP-like"/>
    <property type="match status" value="2"/>
</dbReference>
<dbReference type="GO" id="GO:0003755">
    <property type="term" value="F:peptidyl-prolyl cis-trans isomerase activity"/>
    <property type="evidence" value="ECO:0007669"/>
    <property type="project" value="UniProtKB-KW"/>
</dbReference>
<dbReference type="PANTHER" id="PTHR47637:SF1">
    <property type="entry name" value="CHAPERONE SURA"/>
    <property type="match status" value="1"/>
</dbReference>
<evidence type="ECO:0000259" key="4">
    <source>
        <dbReference type="PROSITE" id="PS50198"/>
    </source>
</evidence>
<dbReference type="OrthoDB" id="14196at2"/>
<reference evidence="5 6" key="1">
    <citation type="submission" date="2014-08" db="EMBL/GenBank/DDBJ databases">
        <title>Porphyromonas cangingivalis strain:COT-109_OH1386 Genome sequencing.</title>
        <authorList>
            <person name="Wallis C."/>
            <person name="Deusch O."/>
            <person name="O'Flynn C."/>
            <person name="Davis I."/>
            <person name="Jospin G."/>
            <person name="Darling A.E."/>
            <person name="Coil D.A."/>
            <person name="Alexiev A."/>
            <person name="Horsfall A."/>
            <person name="Kirkwood N."/>
            <person name="Harris S."/>
            <person name="Eisen J.A."/>
        </authorList>
    </citation>
    <scope>NUCLEOTIDE SEQUENCE [LARGE SCALE GENOMIC DNA]</scope>
    <source>
        <strain evidence="6">COT-109 OH1386</strain>
    </source>
</reference>
<dbReference type="InterPro" id="IPR046357">
    <property type="entry name" value="PPIase_dom_sf"/>
</dbReference>
<feature type="signal peptide" evidence="3">
    <location>
        <begin position="1"/>
        <end position="26"/>
    </location>
</feature>
<dbReference type="PANTHER" id="PTHR47637">
    <property type="entry name" value="CHAPERONE SURA"/>
    <property type="match status" value="1"/>
</dbReference>
<dbReference type="Proteomes" id="UP000030125">
    <property type="component" value="Unassembled WGS sequence"/>
</dbReference>
<evidence type="ECO:0000256" key="3">
    <source>
        <dbReference type="SAM" id="SignalP"/>
    </source>
</evidence>
<evidence type="ECO:0000313" key="5">
    <source>
        <dbReference type="EMBL" id="KGN78130.1"/>
    </source>
</evidence>
<dbReference type="Pfam" id="PF00639">
    <property type="entry name" value="Rotamase"/>
    <property type="match status" value="2"/>
</dbReference>
<dbReference type="PROSITE" id="PS50198">
    <property type="entry name" value="PPIC_PPIASE_2"/>
    <property type="match status" value="2"/>
</dbReference>
<keyword evidence="6" id="KW-1185">Reference proteome</keyword>
<gene>
    <name evidence="5" type="ORF">HQ35_10615</name>
</gene>
<dbReference type="SUPFAM" id="SSF109998">
    <property type="entry name" value="Triger factor/SurA peptide-binding domain-like"/>
    <property type="match status" value="1"/>
</dbReference>
<keyword evidence="1 3" id="KW-0732">Signal</keyword>
<accession>A0A099WYS4</accession>
<dbReference type="InterPro" id="IPR023058">
    <property type="entry name" value="PPIase_PpiC_CS"/>
</dbReference>
<dbReference type="eggNOG" id="COG0760">
    <property type="taxonomic scope" value="Bacteria"/>
</dbReference>
<protein>
    <submittedName>
        <fullName evidence="5">Peptidylprolyl isomerase</fullName>
    </submittedName>
</protein>
<dbReference type="AlphaFoldDB" id="A0A099WYS4"/>
<feature type="chain" id="PRO_5007759969" evidence="3">
    <location>
        <begin position="27"/>
        <end position="461"/>
    </location>
</feature>
<organism evidence="5 6">
    <name type="scientific">Porphyromonas cangingivalis</name>
    <dbReference type="NCBI Taxonomy" id="36874"/>
    <lineage>
        <taxon>Bacteria</taxon>
        <taxon>Pseudomonadati</taxon>
        <taxon>Bacteroidota</taxon>
        <taxon>Bacteroidia</taxon>
        <taxon>Bacteroidales</taxon>
        <taxon>Porphyromonadaceae</taxon>
        <taxon>Porphyromonas</taxon>
    </lineage>
</organism>
<keyword evidence="2" id="KW-0697">Rotamase</keyword>
<dbReference type="PROSITE" id="PS01096">
    <property type="entry name" value="PPIC_PPIASE_1"/>
    <property type="match status" value="1"/>
</dbReference>
<evidence type="ECO:0000313" key="6">
    <source>
        <dbReference type="Proteomes" id="UP000030125"/>
    </source>
</evidence>
<dbReference type="Gene3D" id="3.10.50.40">
    <property type="match status" value="2"/>
</dbReference>
<dbReference type="EMBL" id="JQJD01000065">
    <property type="protein sequence ID" value="KGN78130.1"/>
    <property type="molecule type" value="Genomic_DNA"/>
</dbReference>
<feature type="domain" description="PpiC" evidence="4">
    <location>
        <begin position="175"/>
        <end position="277"/>
    </location>
</feature>
<proteinExistence type="predicted"/>